<evidence type="ECO:0000313" key="1">
    <source>
        <dbReference type="EMBL" id="ORB66883.1"/>
    </source>
</evidence>
<dbReference type="STRING" id="75922.BST47_07315"/>
<reference evidence="1 2" key="1">
    <citation type="submission" date="2017-02" db="EMBL/GenBank/DDBJ databases">
        <title>The new phylogeny of genus Mycobacterium.</title>
        <authorList>
            <person name="Tortoli E."/>
            <person name="Trovato A."/>
            <person name="Cirillo D.M."/>
        </authorList>
    </citation>
    <scope>NUCLEOTIDE SEQUENCE [LARGE SCALE GENOMIC DNA]</scope>
    <source>
        <strain evidence="1 2">DSM 44338</strain>
    </source>
</reference>
<dbReference type="EMBL" id="MVIM01000003">
    <property type="protein sequence ID" value="ORB66883.1"/>
    <property type="molecule type" value="Genomic_DNA"/>
</dbReference>
<protein>
    <submittedName>
        <fullName evidence="1">Type VII secretion-associated protein</fullName>
    </submittedName>
</protein>
<dbReference type="RefSeq" id="WP_083124783.1">
    <property type="nucleotide sequence ID" value="NZ_MVIM01000003.1"/>
</dbReference>
<dbReference type="Proteomes" id="UP000192411">
    <property type="component" value="Unassembled WGS sequence"/>
</dbReference>
<gene>
    <name evidence="1" type="ORF">BST47_07315</name>
</gene>
<keyword evidence="2" id="KW-1185">Reference proteome</keyword>
<evidence type="ECO:0000313" key="2">
    <source>
        <dbReference type="Proteomes" id="UP000192411"/>
    </source>
</evidence>
<name>A0A1X0JVE0_9MYCO</name>
<proteinExistence type="predicted"/>
<dbReference type="InterPro" id="IPR023840">
    <property type="entry name" value="T7SS_Rv3446c"/>
</dbReference>
<accession>A0A1X0JVE0</accession>
<comment type="caution">
    <text evidence="1">The sequence shown here is derived from an EMBL/GenBank/DDBJ whole genome shotgun (WGS) entry which is preliminary data.</text>
</comment>
<dbReference type="NCBIfam" id="TIGR03931">
    <property type="entry name" value="T7SS_Rv3446c"/>
    <property type="match status" value="1"/>
</dbReference>
<dbReference type="AlphaFoldDB" id="A0A1X0JVE0"/>
<sequence>MSEVLLEVGPATIRGPNDVRSEWVSVALDFVDDELALLDDRPVPVCDVWADVMRAVTGADVDTAVVVCPAWWSPTRIDTVRRAAHTVAAEVVVVERIAMLRGGIPAETTIVEITVDVVVVTVADTIVAVVPRQESAADAEAVAAAVAALAGVLVDAPSSVPGAGALASLIASRMRTIGVPVRVADDGWVLRAAAVHQSPQPDTAVRVRDRKPLAVLFGTLSTVLLCGGFAVMYDEEPQPEGMPMTLLVEGRVGVMVPTAWTAQRITSGPGSARVQVVSPTDADIALQITQSVAPLPSSLANTADSLHAAFAEAPDGAFVDFNPSARRADRDAVTYREVRSERHVAWTVLVDGATRIAIGCQSAPGREHLVQQACEGAIRSAHAVSRE</sequence>
<organism evidence="1 2">
    <name type="scientific">Mycolicibacterium tusciae</name>
    <dbReference type="NCBI Taxonomy" id="75922"/>
    <lineage>
        <taxon>Bacteria</taxon>
        <taxon>Bacillati</taxon>
        <taxon>Actinomycetota</taxon>
        <taxon>Actinomycetes</taxon>
        <taxon>Mycobacteriales</taxon>
        <taxon>Mycobacteriaceae</taxon>
        <taxon>Mycolicibacterium</taxon>
    </lineage>
</organism>
<dbReference type="OrthoDB" id="4760221at2"/>